<sequence>MPLYYFAIEPQSKQFPSRGDIVTFNVNVVGVNGMVVEVNDLVSFVYDGQICNALITQVNTQSQSVEVRIISPKAMNKQVQVPVRQLRFYAKGFSPIMNTMRGVASNQMQRNVGLCNQPQLTSSLSMSSQGSASGSMQMTSNTHAIEVVVIDAPCVVKVVPYDDVMYVENHDEKQDIPSILPLVRMKCGTMLVVRAPATDATQ</sequence>
<comment type="caution">
    <text evidence="1">The sequence shown here is derived from an EMBL/GenBank/DDBJ whole genome shotgun (WGS) entry which is preliminary data.</text>
</comment>
<dbReference type="Proteomes" id="UP000078348">
    <property type="component" value="Unassembled WGS sequence"/>
</dbReference>
<evidence type="ECO:0000313" key="2">
    <source>
        <dbReference type="Proteomes" id="UP000078348"/>
    </source>
</evidence>
<evidence type="ECO:0000313" key="1">
    <source>
        <dbReference type="EMBL" id="OAO17282.1"/>
    </source>
</evidence>
<organism evidence="1 2">
    <name type="scientific">Blastocystis sp. subtype 1 (strain ATCC 50177 / NandII)</name>
    <dbReference type="NCBI Taxonomy" id="478820"/>
    <lineage>
        <taxon>Eukaryota</taxon>
        <taxon>Sar</taxon>
        <taxon>Stramenopiles</taxon>
        <taxon>Bigyra</taxon>
        <taxon>Opalozoa</taxon>
        <taxon>Opalinata</taxon>
        <taxon>Blastocystidae</taxon>
        <taxon>Blastocystis</taxon>
    </lineage>
</organism>
<gene>
    <name evidence="1" type="ORF">AV274_0993</name>
</gene>
<dbReference type="OrthoDB" id="205990at2759"/>
<protein>
    <submittedName>
        <fullName evidence="1">Uncharacterized protein</fullName>
    </submittedName>
</protein>
<name>A0A196SM41_BLAHN</name>
<proteinExistence type="predicted"/>
<reference evidence="1 2" key="1">
    <citation type="submission" date="2016-05" db="EMBL/GenBank/DDBJ databases">
        <title>Nuclear genome of Blastocystis sp. subtype 1 NandII.</title>
        <authorList>
            <person name="Gentekaki E."/>
            <person name="Curtis B."/>
            <person name="Stairs C."/>
            <person name="Eme L."/>
            <person name="Herman E."/>
            <person name="Klimes V."/>
            <person name="Arias M.C."/>
            <person name="Elias M."/>
            <person name="Hilliou F."/>
            <person name="Klute M."/>
            <person name="Malik S.-B."/>
            <person name="Pightling A."/>
            <person name="Rachubinski R."/>
            <person name="Salas D."/>
            <person name="Schlacht A."/>
            <person name="Suga H."/>
            <person name="Archibald J."/>
            <person name="Ball S.G."/>
            <person name="Clark G."/>
            <person name="Dacks J."/>
            <person name="Van Der Giezen M."/>
            <person name="Tsaousis A."/>
            <person name="Roger A."/>
        </authorList>
    </citation>
    <scope>NUCLEOTIDE SEQUENCE [LARGE SCALE GENOMIC DNA]</scope>
    <source>
        <strain evidence="2">ATCC 50177 / NandII</strain>
    </source>
</reference>
<keyword evidence="2" id="KW-1185">Reference proteome</keyword>
<dbReference type="AlphaFoldDB" id="A0A196SM41"/>
<accession>A0A196SM41</accession>
<dbReference type="EMBL" id="LXWW01000037">
    <property type="protein sequence ID" value="OAO17282.1"/>
    <property type="molecule type" value="Genomic_DNA"/>
</dbReference>